<dbReference type="Gene3D" id="1.25.40.10">
    <property type="entry name" value="Tetratricopeptide repeat domain"/>
    <property type="match status" value="1"/>
</dbReference>
<evidence type="ECO:0000313" key="5">
    <source>
        <dbReference type="Proteomes" id="UP000574690"/>
    </source>
</evidence>
<feature type="non-terminal residue" evidence="4">
    <location>
        <position position="701"/>
    </location>
</feature>
<dbReference type="Gene3D" id="1.10.10.10">
    <property type="entry name" value="Winged helix-like DNA-binding domain superfamily/Winged helix DNA-binding domain"/>
    <property type="match status" value="1"/>
</dbReference>
<dbReference type="InterPro" id="IPR041664">
    <property type="entry name" value="AAA_16"/>
</dbReference>
<dbReference type="Pfam" id="PF03704">
    <property type="entry name" value="BTAD"/>
    <property type="match status" value="1"/>
</dbReference>
<dbReference type="PRINTS" id="PR00364">
    <property type="entry name" value="DISEASERSIST"/>
</dbReference>
<dbReference type="SUPFAM" id="SSF48452">
    <property type="entry name" value="TPR-like"/>
    <property type="match status" value="1"/>
</dbReference>
<dbReference type="Gene3D" id="3.40.50.300">
    <property type="entry name" value="P-loop containing nucleotide triphosphate hydrolases"/>
    <property type="match status" value="1"/>
</dbReference>
<dbReference type="InterPro" id="IPR005158">
    <property type="entry name" value="BTAD"/>
</dbReference>
<dbReference type="InterPro" id="IPR011990">
    <property type="entry name" value="TPR-like_helical_dom_sf"/>
</dbReference>
<dbReference type="GO" id="GO:0003677">
    <property type="term" value="F:DNA binding"/>
    <property type="evidence" value="ECO:0007669"/>
    <property type="project" value="InterPro"/>
</dbReference>
<dbReference type="Proteomes" id="UP000574690">
    <property type="component" value="Unassembled WGS sequence"/>
</dbReference>
<keyword evidence="1" id="KW-0805">Transcription regulation</keyword>
<accession>A0A850CGY4</accession>
<evidence type="ECO:0000313" key="4">
    <source>
        <dbReference type="EMBL" id="NUQ91158.1"/>
    </source>
</evidence>
<name>A0A850CGY4_9ACTN</name>
<sequence length="701" mass="75156">MPTLDVRLLGPLEVRIDGVEAAIPRGKTATILAILLDDANAVVPLEHLIHAVYGYDRPQDPETQIQNAVGVLRLRLGAARDRIETVGRRANRFRIDTAELDLLRCKEQENLARNLRAEGRPAEAADALRAALAEWRGPALADLSGTAVEAIRRRLDEHRPTLLERRLDLDLELGRAADVVDELRQIVAADGKRQRFTALLMRALHASGRTSEALEAFAALKLLLQEQLGIDPDRDLVDLNAAILRDEPAGTPARIEAPRLVPATLPRAITRFTGRDDEIRALDDALDAADGEAGLAVVAGMGGVGKTALAVRWAHRVAHRFPDGPLYFNLRGFDPLSDGADPAAVLAEALAALGVPAQQLPTGLSERVGLYRTVLARRRVLVVLDNARDAAQVLPLLPVAPGSFTLVTSRDRLTGLAAGEGADAVPLGVMSEADAWALLVRRIGLARAVAEEEPVRRIVAACGRLPLALTLIGAWAAQHPGFSIASLADRLDQTTNVFKVLAAAVPGSDPRSVFACSYQALDSRAAQAFRLFGLHPGPELTPAAMASLMGGPRADAEAALNELAGVHLIEQPRPGRYTMHDLLRAYAKERLAEEVAPERRTAAERRLVAHYLHSARAADRLLLLSGDDTLPDPAPDGVLPEPVAGPREALAWFDAEYPVLLGLVLSPSAATDADVQGLARRLAEYMVMRALAADLDAAQTA</sequence>
<dbReference type="Pfam" id="PF13191">
    <property type="entry name" value="AAA_16"/>
    <property type="match status" value="1"/>
</dbReference>
<dbReference type="EMBL" id="JABFXE010000917">
    <property type="protein sequence ID" value="NUQ91158.1"/>
    <property type="molecule type" value="Genomic_DNA"/>
</dbReference>
<feature type="domain" description="Bacterial transcriptional activator" evidence="3">
    <location>
        <begin position="100"/>
        <end position="244"/>
    </location>
</feature>
<dbReference type="PANTHER" id="PTHR35807">
    <property type="entry name" value="TRANSCRIPTIONAL REGULATOR REDD-RELATED"/>
    <property type="match status" value="1"/>
</dbReference>
<dbReference type="InterPro" id="IPR051677">
    <property type="entry name" value="AfsR-DnrI-RedD_regulator"/>
</dbReference>
<keyword evidence="2" id="KW-0804">Transcription</keyword>
<dbReference type="SMART" id="SM01043">
    <property type="entry name" value="BTAD"/>
    <property type="match status" value="1"/>
</dbReference>
<dbReference type="PANTHER" id="PTHR35807:SF1">
    <property type="entry name" value="TRANSCRIPTIONAL REGULATOR REDD"/>
    <property type="match status" value="1"/>
</dbReference>
<evidence type="ECO:0000256" key="1">
    <source>
        <dbReference type="ARBA" id="ARBA00023015"/>
    </source>
</evidence>
<dbReference type="GO" id="GO:0043531">
    <property type="term" value="F:ADP binding"/>
    <property type="evidence" value="ECO:0007669"/>
    <property type="project" value="InterPro"/>
</dbReference>
<evidence type="ECO:0000256" key="2">
    <source>
        <dbReference type="ARBA" id="ARBA00023163"/>
    </source>
</evidence>
<protein>
    <submittedName>
        <fullName evidence="4">AAA family ATPase</fullName>
    </submittedName>
</protein>
<reference evidence="4 5" key="1">
    <citation type="submission" date="2020-05" db="EMBL/GenBank/DDBJ databases">
        <title>DNA-SIP metagenomic assembled genomes.</title>
        <authorList>
            <person name="Yu J."/>
        </authorList>
    </citation>
    <scope>NUCLEOTIDE SEQUENCE [LARGE SCALE GENOMIC DNA]</scope>
    <source>
        <strain evidence="4">Bin5.27</strain>
    </source>
</reference>
<gene>
    <name evidence="4" type="ORF">HOQ43_22170</name>
</gene>
<dbReference type="InterPro" id="IPR027417">
    <property type="entry name" value="P-loop_NTPase"/>
</dbReference>
<evidence type="ECO:0000259" key="3">
    <source>
        <dbReference type="SMART" id="SM01043"/>
    </source>
</evidence>
<organism evidence="4 5">
    <name type="scientific">Glycomyces artemisiae</name>
    <dbReference type="NCBI Taxonomy" id="1076443"/>
    <lineage>
        <taxon>Bacteria</taxon>
        <taxon>Bacillati</taxon>
        <taxon>Actinomycetota</taxon>
        <taxon>Actinomycetes</taxon>
        <taxon>Glycomycetales</taxon>
        <taxon>Glycomycetaceae</taxon>
        <taxon>Glycomyces</taxon>
    </lineage>
</organism>
<proteinExistence type="predicted"/>
<dbReference type="GO" id="GO:0006355">
    <property type="term" value="P:regulation of DNA-templated transcription"/>
    <property type="evidence" value="ECO:0007669"/>
    <property type="project" value="InterPro"/>
</dbReference>
<dbReference type="InterPro" id="IPR036388">
    <property type="entry name" value="WH-like_DNA-bd_sf"/>
</dbReference>
<comment type="caution">
    <text evidence="4">The sequence shown here is derived from an EMBL/GenBank/DDBJ whole genome shotgun (WGS) entry which is preliminary data.</text>
</comment>
<dbReference type="InterPro" id="IPR016032">
    <property type="entry name" value="Sig_transdc_resp-reg_C-effctor"/>
</dbReference>
<dbReference type="AlphaFoldDB" id="A0A850CGY4"/>
<dbReference type="SUPFAM" id="SSF46894">
    <property type="entry name" value="C-terminal effector domain of the bipartite response regulators"/>
    <property type="match status" value="1"/>
</dbReference>
<dbReference type="SUPFAM" id="SSF52540">
    <property type="entry name" value="P-loop containing nucleoside triphosphate hydrolases"/>
    <property type="match status" value="1"/>
</dbReference>